<gene>
    <name evidence="1" type="ORF">BWR60_32900</name>
</gene>
<protein>
    <submittedName>
        <fullName evidence="1">Uncharacterized protein</fullName>
    </submittedName>
</protein>
<proteinExistence type="predicted"/>
<accession>A0A211Z1A1</accession>
<dbReference type="Proteomes" id="UP000196655">
    <property type="component" value="Unassembled WGS sequence"/>
</dbReference>
<dbReference type="EMBL" id="NHON01000126">
    <property type="protein sequence ID" value="OWJ59013.1"/>
    <property type="molecule type" value="Genomic_DNA"/>
</dbReference>
<reference evidence="2" key="1">
    <citation type="submission" date="2017-05" db="EMBL/GenBank/DDBJ databases">
        <authorList>
            <person name="Macchi M."/>
            <person name="Festa S."/>
            <person name="Coppotelli B.M."/>
            <person name="Morelli I.S."/>
        </authorList>
    </citation>
    <scope>NUCLEOTIDE SEQUENCE [LARGE SCALE GENOMIC DNA]</scope>
    <source>
        <strain evidence="2">I</strain>
    </source>
</reference>
<name>A0A211Z1A1_9PROT</name>
<organism evidence="1 2">
    <name type="scientific">Inquilinus limosus</name>
    <dbReference type="NCBI Taxonomy" id="171674"/>
    <lineage>
        <taxon>Bacteria</taxon>
        <taxon>Pseudomonadati</taxon>
        <taxon>Pseudomonadota</taxon>
        <taxon>Alphaproteobacteria</taxon>
        <taxon>Rhodospirillales</taxon>
        <taxon>Rhodospirillaceae</taxon>
        <taxon>Inquilinus</taxon>
    </lineage>
</organism>
<evidence type="ECO:0000313" key="2">
    <source>
        <dbReference type="Proteomes" id="UP000196655"/>
    </source>
</evidence>
<dbReference type="AlphaFoldDB" id="A0A211Z1A1"/>
<keyword evidence="2" id="KW-1185">Reference proteome</keyword>
<sequence length="66" mass="7420">MAACWPLCSRHRQDLLSIFFVVIASAAKQSMVQLVRGDGLLRRLRLLAMTIGDDVLRDHATEPKDL</sequence>
<comment type="caution">
    <text evidence="1">The sequence shown here is derived from an EMBL/GenBank/DDBJ whole genome shotgun (WGS) entry which is preliminary data.</text>
</comment>
<evidence type="ECO:0000313" key="1">
    <source>
        <dbReference type="EMBL" id="OWJ59013.1"/>
    </source>
</evidence>